<proteinExistence type="predicted"/>
<keyword evidence="2" id="KW-0812">Transmembrane</keyword>
<evidence type="ECO:0000256" key="2">
    <source>
        <dbReference type="SAM" id="Phobius"/>
    </source>
</evidence>
<dbReference type="Ensembl" id="ENSLLET00000049710.1">
    <property type="protein sequence ID" value="ENSLLEP00000047834.1"/>
    <property type="gene ID" value="ENSLLEG00000030202.1"/>
</dbReference>
<feature type="compositionally biased region" description="Basic and acidic residues" evidence="1">
    <location>
        <begin position="275"/>
        <end position="284"/>
    </location>
</feature>
<feature type="compositionally biased region" description="Polar residues" evidence="1">
    <location>
        <begin position="254"/>
        <end position="274"/>
    </location>
</feature>
<accession>A0A8C5R5A3</accession>
<organism evidence="3 4">
    <name type="scientific">Leptobrachium leishanense</name>
    <name type="common">Leishan spiny toad</name>
    <dbReference type="NCBI Taxonomy" id="445787"/>
    <lineage>
        <taxon>Eukaryota</taxon>
        <taxon>Metazoa</taxon>
        <taxon>Chordata</taxon>
        <taxon>Craniata</taxon>
        <taxon>Vertebrata</taxon>
        <taxon>Euteleostomi</taxon>
        <taxon>Amphibia</taxon>
        <taxon>Batrachia</taxon>
        <taxon>Anura</taxon>
        <taxon>Pelobatoidea</taxon>
        <taxon>Megophryidae</taxon>
        <taxon>Leptobrachium</taxon>
    </lineage>
</organism>
<dbReference type="OrthoDB" id="8113027at2759"/>
<dbReference type="AlphaFoldDB" id="A0A8C5R5A3"/>
<evidence type="ECO:0008006" key="5">
    <source>
        <dbReference type="Google" id="ProtNLM"/>
    </source>
</evidence>
<dbReference type="Proteomes" id="UP000694569">
    <property type="component" value="Unplaced"/>
</dbReference>
<feature type="transmembrane region" description="Helical" evidence="2">
    <location>
        <begin position="34"/>
        <end position="58"/>
    </location>
</feature>
<protein>
    <recommendedName>
        <fullName evidence="5">Transmembrane protein INAFM2</fullName>
    </recommendedName>
</protein>
<name>A0A8C5R5A3_9ANUR</name>
<reference evidence="3" key="2">
    <citation type="submission" date="2025-09" db="UniProtKB">
        <authorList>
            <consortium name="Ensembl"/>
        </authorList>
    </citation>
    <scope>IDENTIFICATION</scope>
</reference>
<keyword evidence="2" id="KW-0472">Membrane</keyword>
<evidence type="ECO:0000313" key="3">
    <source>
        <dbReference type="Ensembl" id="ENSLLEP00000047834.1"/>
    </source>
</evidence>
<keyword evidence="2" id="KW-1133">Transmembrane helix</keyword>
<dbReference type="GeneTree" id="ENSGT00390000005766"/>
<evidence type="ECO:0000256" key="1">
    <source>
        <dbReference type="SAM" id="MobiDB-lite"/>
    </source>
</evidence>
<dbReference type="PANTHER" id="PTHR34929:SF1">
    <property type="entry name" value="INAF MOTIF CONTAINING 2"/>
    <property type="match status" value="1"/>
</dbReference>
<dbReference type="PANTHER" id="PTHR34929">
    <property type="entry name" value="ZGC:153157"/>
    <property type="match status" value="1"/>
</dbReference>
<feature type="region of interest" description="Disordered" evidence="1">
    <location>
        <begin position="211"/>
        <end position="305"/>
    </location>
</feature>
<feature type="region of interest" description="Disordered" evidence="1">
    <location>
        <begin position="128"/>
        <end position="152"/>
    </location>
</feature>
<keyword evidence="4" id="KW-1185">Reference proteome</keyword>
<sequence length="305" mass="32439">MKDKDFVANVEKGKPATYTGDKKAKMTAKTNKKWVRLATVFAYVLSVSLAAIILAIYYSLIWKPVSLVAAGPNVSPSVEVSTFTSNATSLGTMETAVGSNLSPSVRSSVESVRRSSVFQVMHVTSTITPPDNSVSPHVEAPTSASGGGMQAKNIQRETLGVEDHLKEESVSSPSSSTSPITLEETEALKPGSNHATTSSTLTEHILQTSFTPLLGGTSKPLEDSPVWTTKDVEGVSEEGFTSTRDLTDVMDRSFTPSNLNEESLVTGHTASLQRQADEAERSHEPQGPTDNTMTYSGHTSATGSL</sequence>
<feature type="compositionally biased region" description="Polar residues" evidence="1">
    <location>
        <begin position="288"/>
        <end position="305"/>
    </location>
</feature>
<dbReference type="Pfam" id="PF15018">
    <property type="entry name" value="InaF-motif"/>
    <property type="match status" value="1"/>
</dbReference>
<evidence type="ECO:0000313" key="4">
    <source>
        <dbReference type="Proteomes" id="UP000694569"/>
    </source>
</evidence>
<dbReference type="InterPro" id="IPR029162">
    <property type="entry name" value="InaF-motif"/>
</dbReference>
<reference evidence="3" key="1">
    <citation type="submission" date="2025-08" db="UniProtKB">
        <authorList>
            <consortium name="Ensembl"/>
        </authorList>
    </citation>
    <scope>IDENTIFICATION</scope>
</reference>